<gene>
    <name evidence="3" type="ORF">QBC36DRAFT_142543</name>
</gene>
<dbReference type="AlphaFoldDB" id="A0AAN6VWS8"/>
<protein>
    <recommendedName>
        <fullName evidence="2">DUF6594 domain-containing protein</fullName>
    </recommendedName>
</protein>
<feature type="transmembrane region" description="Helical" evidence="1">
    <location>
        <begin position="31"/>
        <end position="53"/>
    </location>
</feature>
<evidence type="ECO:0000313" key="3">
    <source>
        <dbReference type="EMBL" id="KAK4171120.1"/>
    </source>
</evidence>
<accession>A0AAN6VWS8</accession>
<feature type="transmembrane region" description="Helical" evidence="1">
    <location>
        <begin position="60"/>
        <end position="76"/>
    </location>
</feature>
<dbReference type="Pfam" id="PF20237">
    <property type="entry name" value="DUF6594"/>
    <property type="match status" value="1"/>
</dbReference>
<evidence type="ECO:0000256" key="1">
    <source>
        <dbReference type="SAM" id="Phobius"/>
    </source>
</evidence>
<keyword evidence="1" id="KW-0472">Membrane</keyword>
<name>A0AAN6VWS8_9PEZI</name>
<feature type="transmembrane region" description="Helical" evidence="1">
    <location>
        <begin position="7"/>
        <end position="25"/>
    </location>
</feature>
<evidence type="ECO:0000259" key="2">
    <source>
        <dbReference type="Pfam" id="PF20237"/>
    </source>
</evidence>
<feature type="non-terminal residue" evidence="3">
    <location>
        <position position="1"/>
    </location>
</feature>
<keyword evidence="4" id="KW-1185">Reference proteome</keyword>
<sequence>TQLRSASGVLGGCLIFIPMLIMVPIHGVFPFSYVILLISGLLIILFASFISLFTHKPVEVFSVTAAYAAVMVFFLGDT</sequence>
<evidence type="ECO:0000313" key="4">
    <source>
        <dbReference type="Proteomes" id="UP001302321"/>
    </source>
</evidence>
<feature type="non-terminal residue" evidence="3">
    <location>
        <position position="78"/>
    </location>
</feature>
<feature type="domain" description="DUF6594" evidence="2">
    <location>
        <begin position="9"/>
        <end position="72"/>
    </location>
</feature>
<keyword evidence="1" id="KW-1133">Transmembrane helix</keyword>
<reference evidence="3" key="1">
    <citation type="journal article" date="2023" name="Mol. Phylogenet. Evol.">
        <title>Genome-scale phylogeny and comparative genomics of the fungal order Sordariales.</title>
        <authorList>
            <person name="Hensen N."/>
            <person name="Bonometti L."/>
            <person name="Westerberg I."/>
            <person name="Brannstrom I.O."/>
            <person name="Guillou S."/>
            <person name="Cros-Aarteil S."/>
            <person name="Calhoun S."/>
            <person name="Haridas S."/>
            <person name="Kuo A."/>
            <person name="Mondo S."/>
            <person name="Pangilinan J."/>
            <person name="Riley R."/>
            <person name="LaButti K."/>
            <person name="Andreopoulos B."/>
            <person name="Lipzen A."/>
            <person name="Chen C."/>
            <person name="Yan M."/>
            <person name="Daum C."/>
            <person name="Ng V."/>
            <person name="Clum A."/>
            <person name="Steindorff A."/>
            <person name="Ohm R.A."/>
            <person name="Martin F."/>
            <person name="Silar P."/>
            <person name="Natvig D.O."/>
            <person name="Lalanne C."/>
            <person name="Gautier V."/>
            <person name="Ament-Velasquez S.L."/>
            <person name="Kruys A."/>
            <person name="Hutchinson M.I."/>
            <person name="Powell A.J."/>
            <person name="Barry K."/>
            <person name="Miller A.N."/>
            <person name="Grigoriev I.V."/>
            <person name="Debuchy R."/>
            <person name="Gladieux P."/>
            <person name="Hiltunen Thoren M."/>
            <person name="Johannesson H."/>
        </authorList>
    </citation>
    <scope>NUCLEOTIDE SEQUENCE</scope>
    <source>
        <strain evidence="3">CBS 892.96</strain>
    </source>
</reference>
<dbReference type="Proteomes" id="UP001302321">
    <property type="component" value="Unassembled WGS sequence"/>
</dbReference>
<reference evidence="3" key="2">
    <citation type="submission" date="2023-05" db="EMBL/GenBank/DDBJ databases">
        <authorList>
            <consortium name="Lawrence Berkeley National Laboratory"/>
            <person name="Steindorff A."/>
            <person name="Hensen N."/>
            <person name="Bonometti L."/>
            <person name="Westerberg I."/>
            <person name="Brannstrom I.O."/>
            <person name="Guillou S."/>
            <person name="Cros-Aarteil S."/>
            <person name="Calhoun S."/>
            <person name="Haridas S."/>
            <person name="Kuo A."/>
            <person name="Mondo S."/>
            <person name="Pangilinan J."/>
            <person name="Riley R."/>
            <person name="Labutti K."/>
            <person name="Andreopoulos B."/>
            <person name="Lipzen A."/>
            <person name="Chen C."/>
            <person name="Yanf M."/>
            <person name="Daum C."/>
            <person name="Ng V."/>
            <person name="Clum A."/>
            <person name="Ohm R."/>
            <person name="Martin F."/>
            <person name="Silar P."/>
            <person name="Natvig D."/>
            <person name="Lalanne C."/>
            <person name="Gautier V."/>
            <person name="Ament-Velasquez S.L."/>
            <person name="Kruys A."/>
            <person name="Hutchinson M.I."/>
            <person name="Powell A.J."/>
            <person name="Barry K."/>
            <person name="Miller A.N."/>
            <person name="Grigoriev I.V."/>
            <person name="Debuchy R."/>
            <person name="Gladieux P."/>
            <person name="Thoren M.H."/>
            <person name="Johannesson H."/>
        </authorList>
    </citation>
    <scope>NUCLEOTIDE SEQUENCE</scope>
    <source>
        <strain evidence="3">CBS 892.96</strain>
    </source>
</reference>
<comment type="caution">
    <text evidence="3">The sequence shown here is derived from an EMBL/GenBank/DDBJ whole genome shotgun (WGS) entry which is preliminary data.</text>
</comment>
<dbReference type="InterPro" id="IPR046529">
    <property type="entry name" value="DUF6594"/>
</dbReference>
<keyword evidence="1" id="KW-0812">Transmembrane</keyword>
<dbReference type="EMBL" id="MU866637">
    <property type="protein sequence ID" value="KAK4171120.1"/>
    <property type="molecule type" value="Genomic_DNA"/>
</dbReference>
<organism evidence="3 4">
    <name type="scientific">Triangularia setosa</name>
    <dbReference type="NCBI Taxonomy" id="2587417"/>
    <lineage>
        <taxon>Eukaryota</taxon>
        <taxon>Fungi</taxon>
        <taxon>Dikarya</taxon>
        <taxon>Ascomycota</taxon>
        <taxon>Pezizomycotina</taxon>
        <taxon>Sordariomycetes</taxon>
        <taxon>Sordariomycetidae</taxon>
        <taxon>Sordariales</taxon>
        <taxon>Podosporaceae</taxon>
        <taxon>Triangularia</taxon>
    </lineage>
</organism>
<proteinExistence type="predicted"/>